<keyword evidence="6" id="KW-0375">Hydrogen ion transport</keyword>
<feature type="transmembrane region" description="Helical" evidence="12">
    <location>
        <begin position="170"/>
        <end position="189"/>
    </location>
</feature>
<dbReference type="GO" id="GO:0045259">
    <property type="term" value="C:proton-transporting ATP synthase complex"/>
    <property type="evidence" value="ECO:0007669"/>
    <property type="project" value="UniProtKB-KW"/>
</dbReference>
<evidence type="ECO:0000313" key="13">
    <source>
        <dbReference type="EMBL" id="AGC84103.1"/>
    </source>
</evidence>
<dbReference type="GO" id="GO:0046933">
    <property type="term" value="F:proton-transporting ATP synthase activity, rotational mechanism"/>
    <property type="evidence" value="ECO:0007669"/>
    <property type="project" value="TreeGrafter"/>
</dbReference>
<keyword evidence="10" id="KW-0066">ATP synthesis</keyword>
<dbReference type="EMBL" id="KC197241">
    <property type="protein sequence ID" value="AGC84103.1"/>
    <property type="molecule type" value="Genomic_DNA"/>
</dbReference>
<evidence type="ECO:0000256" key="3">
    <source>
        <dbReference type="ARBA" id="ARBA00022448"/>
    </source>
</evidence>
<evidence type="ECO:0000256" key="11">
    <source>
        <dbReference type="RuleBase" id="RU004450"/>
    </source>
</evidence>
<evidence type="ECO:0000256" key="7">
    <source>
        <dbReference type="ARBA" id="ARBA00022989"/>
    </source>
</evidence>
<evidence type="ECO:0000256" key="2">
    <source>
        <dbReference type="ARBA" id="ARBA00006810"/>
    </source>
</evidence>
<feature type="transmembrane region" description="Helical" evidence="12">
    <location>
        <begin position="75"/>
        <end position="94"/>
    </location>
</feature>
<dbReference type="EMBL" id="KF363951">
    <property type="protein sequence ID" value="AGW53602.1"/>
    <property type="molecule type" value="Genomic_DNA"/>
</dbReference>
<reference evidence="13" key="1">
    <citation type="submission" date="2012-11" db="EMBL/GenBank/DDBJ databases">
        <authorList>
            <person name="Gloeckner G."/>
            <person name="Abele D."/>
        </authorList>
    </citation>
    <scope>NUCLEOTIDE SEQUENCE</scope>
</reference>
<reference evidence="13" key="2">
    <citation type="journal article" date="2013" name="PLoS ONE">
        <title>The mitochondrial genome of Arctica islandica; Phylogeny and variation.</title>
        <authorList>
            <person name="Glockner G."/>
            <person name="Heinze I."/>
            <person name="Platzer M."/>
            <person name="Held C."/>
            <person name="Abele D."/>
        </authorList>
    </citation>
    <scope>NUCLEOTIDE SEQUENCE</scope>
</reference>
<keyword evidence="9 12" id="KW-0472">Membrane</keyword>
<dbReference type="AlphaFoldDB" id="T1QRC7"/>
<dbReference type="PANTHER" id="PTHR11410:SF0">
    <property type="entry name" value="ATP SYNTHASE SUBUNIT A"/>
    <property type="match status" value="1"/>
</dbReference>
<comment type="subcellular location">
    <subcellularLocation>
        <location evidence="1">Membrane</location>
        <topology evidence="1">Multi-pass membrane protein</topology>
    </subcellularLocation>
    <subcellularLocation>
        <location evidence="11">Mitochondrion inner membrane</location>
        <topology evidence="11">Multi-pass membrane protein</topology>
    </subcellularLocation>
</comment>
<comment type="similarity">
    <text evidence="2">Belongs to the ATPase A chain family.</text>
</comment>
<dbReference type="InterPro" id="IPR000568">
    <property type="entry name" value="ATP_synth_F0_asu"/>
</dbReference>
<dbReference type="PANTHER" id="PTHR11410">
    <property type="entry name" value="ATP SYNTHASE SUBUNIT A"/>
    <property type="match status" value="1"/>
</dbReference>
<gene>
    <name evidence="13" type="primary">atp6</name>
</gene>
<feature type="transmembrane region" description="Helical" evidence="12">
    <location>
        <begin position="225"/>
        <end position="244"/>
    </location>
</feature>
<keyword evidence="3" id="KW-0813">Transport</keyword>
<dbReference type="Gene3D" id="1.20.120.220">
    <property type="entry name" value="ATP synthase, F0 complex, subunit A"/>
    <property type="match status" value="1"/>
</dbReference>
<dbReference type="GO" id="GO:0005743">
    <property type="term" value="C:mitochondrial inner membrane"/>
    <property type="evidence" value="ECO:0007669"/>
    <property type="project" value="UniProtKB-SubCell"/>
</dbReference>
<organism evidence="13">
    <name type="scientific">Arctica islandica</name>
    <name type="common">Ocean quahog</name>
    <name type="synonym">Venus islandica</name>
    <dbReference type="NCBI Taxonomy" id="59239"/>
    <lineage>
        <taxon>Eukaryota</taxon>
        <taxon>Metazoa</taxon>
        <taxon>Spiralia</taxon>
        <taxon>Lophotrochozoa</taxon>
        <taxon>Mollusca</taxon>
        <taxon>Bivalvia</taxon>
        <taxon>Autobranchia</taxon>
        <taxon>Heteroconchia</taxon>
        <taxon>Euheterodonta</taxon>
        <taxon>Imparidentia</taxon>
        <taxon>Neoheterodontei</taxon>
        <taxon>Venerida</taxon>
        <taxon>Arcticoidea</taxon>
        <taxon>Arcticidae</taxon>
        <taxon>Arctica</taxon>
    </lineage>
</organism>
<dbReference type="RefSeq" id="YP_008758078.1">
    <property type="nucleotide sequence ID" value="NC_022709.1"/>
</dbReference>
<feature type="transmembrane region" description="Helical" evidence="12">
    <location>
        <begin position="141"/>
        <end position="164"/>
    </location>
</feature>
<dbReference type="InterPro" id="IPR045083">
    <property type="entry name" value="ATP_synth_F0_asu_bact/mt"/>
</dbReference>
<keyword evidence="5 12" id="KW-0812">Transmembrane</keyword>
<geneLocation type="mitochondrion" evidence="13"/>
<feature type="transmembrane region" description="Helical" evidence="12">
    <location>
        <begin position="201"/>
        <end position="219"/>
    </location>
</feature>
<evidence type="ECO:0000256" key="4">
    <source>
        <dbReference type="ARBA" id="ARBA00022547"/>
    </source>
</evidence>
<dbReference type="CTD" id="4508"/>
<feature type="transmembrane region" description="Helical" evidence="12">
    <location>
        <begin position="100"/>
        <end position="121"/>
    </location>
</feature>
<name>T1QRC7_ARCIS</name>
<evidence type="ECO:0000256" key="12">
    <source>
        <dbReference type="SAM" id="Phobius"/>
    </source>
</evidence>
<keyword evidence="8" id="KW-0406">Ion transport</keyword>
<dbReference type="GeneID" id="17427977"/>
<evidence type="ECO:0000256" key="6">
    <source>
        <dbReference type="ARBA" id="ARBA00022781"/>
    </source>
</evidence>
<dbReference type="CDD" id="cd00310">
    <property type="entry name" value="ATP-synt_Fo_a_6"/>
    <property type="match status" value="1"/>
</dbReference>
<dbReference type="Pfam" id="PF00119">
    <property type="entry name" value="ATP-synt_A"/>
    <property type="match status" value="1"/>
</dbReference>
<evidence type="ECO:0000256" key="1">
    <source>
        <dbReference type="ARBA" id="ARBA00004141"/>
    </source>
</evidence>
<evidence type="ECO:0000256" key="5">
    <source>
        <dbReference type="ARBA" id="ARBA00022692"/>
    </source>
</evidence>
<dbReference type="InterPro" id="IPR035908">
    <property type="entry name" value="F0_ATP_A_sf"/>
</dbReference>
<evidence type="ECO:0000256" key="9">
    <source>
        <dbReference type="ARBA" id="ARBA00023136"/>
    </source>
</evidence>
<keyword evidence="4" id="KW-0138">CF(0)</keyword>
<keyword evidence="13" id="KW-0496">Mitochondrion</keyword>
<accession>T1QRC7</accession>
<dbReference type="EMBL" id="KF363952">
    <property type="protein sequence ID" value="AGW53614.1"/>
    <property type="molecule type" value="Genomic_DNA"/>
</dbReference>
<evidence type="ECO:0000256" key="8">
    <source>
        <dbReference type="ARBA" id="ARBA00023065"/>
    </source>
</evidence>
<dbReference type="SUPFAM" id="SSF81336">
    <property type="entry name" value="F1F0 ATP synthase subunit A"/>
    <property type="match status" value="1"/>
</dbReference>
<evidence type="ECO:0000256" key="10">
    <source>
        <dbReference type="ARBA" id="ARBA00023310"/>
    </source>
</evidence>
<sequence>MMSDLFSSFDYSWGGGGYILGFSVWFSTLLLPFFLVSYMVFWFGFSRVESFFMMSVEGFMNVLETQKVKMFSGSAHVFISLFFFLLCMNLGGVFPFSYALTFHFVVTLSFAFPFWLMTLMLHMNINWRLFWVAHVQEGSSLLATLMIIFAEWVSVMIRPITLAVRMSMNVFVGQLIMKLISSMGVGLMYPFSWLSGYKSGIYVFSSVCWAFITAVFFLVELCVGFLQTAIFISLLVFYIHEVSLKAD</sequence>
<keyword evidence="7 12" id="KW-1133">Transmembrane helix</keyword>
<proteinExistence type="inferred from homology"/>
<feature type="transmembrane region" description="Helical" evidence="12">
    <location>
        <begin position="20"/>
        <end position="45"/>
    </location>
</feature>
<dbReference type="PRINTS" id="PR00123">
    <property type="entry name" value="ATPASEA"/>
</dbReference>
<protein>
    <recommendedName>
        <fullName evidence="11">ATP synthase subunit a</fullName>
    </recommendedName>
</protein>